<evidence type="ECO:0000256" key="6">
    <source>
        <dbReference type="ARBA" id="ARBA00023136"/>
    </source>
</evidence>
<accession>A0A0R1UUL1</accession>
<dbReference type="PANTHER" id="PTHR42920:SF5">
    <property type="entry name" value="EAMA DOMAIN-CONTAINING PROTEIN"/>
    <property type="match status" value="1"/>
</dbReference>
<evidence type="ECO:0000256" key="3">
    <source>
        <dbReference type="ARBA" id="ARBA00022475"/>
    </source>
</evidence>
<dbReference type="InterPro" id="IPR037185">
    <property type="entry name" value="EmrE-like"/>
</dbReference>
<keyword evidence="10" id="KW-1185">Reference proteome</keyword>
<dbReference type="EMBL" id="AZGC01000026">
    <property type="protein sequence ID" value="KRL95080.1"/>
    <property type="molecule type" value="Genomic_DNA"/>
</dbReference>
<organism evidence="9 10">
    <name type="scientific">Limosilactobacillus equigenerosi DSM 18793 = JCM 14505</name>
    <dbReference type="NCBI Taxonomy" id="1423742"/>
    <lineage>
        <taxon>Bacteria</taxon>
        <taxon>Bacillati</taxon>
        <taxon>Bacillota</taxon>
        <taxon>Bacilli</taxon>
        <taxon>Lactobacillales</taxon>
        <taxon>Lactobacillaceae</taxon>
        <taxon>Limosilactobacillus</taxon>
    </lineage>
</organism>
<dbReference type="Proteomes" id="UP000051084">
    <property type="component" value="Unassembled WGS sequence"/>
</dbReference>
<evidence type="ECO:0000256" key="4">
    <source>
        <dbReference type="ARBA" id="ARBA00022692"/>
    </source>
</evidence>
<protein>
    <submittedName>
        <fullName evidence="9">Transport protein</fullName>
    </submittedName>
</protein>
<sequence length="298" mass="32725">MFVMSTRRAQLYLWIVAFAWGSSYLLDQMAIEAGMHSGMINMLRGLFTVLTGVLFFRPAIRQMTKQDLKIGITIGVISFFGYYFQTAALMFTTPAKNAFLTSMYVVIAPFIIWAGYHQAPERKEWIALVIAVIGTGVISNINPFNLTFQAGDLLSLVGAAFWAGQLVLFGKQANRASSPWIIIILIAAVESVLGMLTVFTTEKATLSHINWLLGLPPLAIIAMVITYIGQGLQIISQKHTSATAAGLILMTESLFASLVSILFGVDHLTMNLMIGGALLILANLVMQLDLIHRHRIKS</sequence>
<feature type="transmembrane region" description="Helical" evidence="7">
    <location>
        <begin position="68"/>
        <end position="85"/>
    </location>
</feature>
<name>A0A0R1UUL1_9LACO</name>
<keyword evidence="4 7" id="KW-0812">Transmembrane</keyword>
<proteinExistence type="inferred from homology"/>
<evidence type="ECO:0000313" key="10">
    <source>
        <dbReference type="Proteomes" id="UP000051084"/>
    </source>
</evidence>
<dbReference type="Pfam" id="PF00892">
    <property type="entry name" value="EamA"/>
    <property type="match status" value="2"/>
</dbReference>
<keyword evidence="6 7" id="KW-0472">Membrane</keyword>
<reference evidence="9 10" key="1">
    <citation type="journal article" date="2015" name="Genome Announc.">
        <title>Expanding the biotechnology potential of lactobacilli through comparative genomics of 213 strains and associated genera.</title>
        <authorList>
            <person name="Sun Z."/>
            <person name="Harris H.M."/>
            <person name="McCann A."/>
            <person name="Guo C."/>
            <person name="Argimon S."/>
            <person name="Zhang W."/>
            <person name="Yang X."/>
            <person name="Jeffery I.B."/>
            <person name="Cooney J.C."/>
            <person name="Kagawa T.F."/>
            <person name="Liu W."/>
            <person name="Song Y."/>
            <person name="Salvetti E."/>
            <person name="Wrobel A."/>
            <person name="Rasinkangas P."/>
            <person name="Parkhill J."/>
            <person name="Rea M.C."/>
            <person name="O'Sullivan O."/>
            <person name="Ritari J."/>
            <person name="Douillard F.P."/>
            <person name="Paul Ross R."/>
            <person name="Yang R."/>
            <person name="Briner A.E."/>
            <person name="Felis G.E."/>
            <person name="de Vos W.M."/>
            <person name="Barrangou R."/>
            <person name="Klaenhammer T.R."/>
            <person name="Caufield P.W."/>
            <person name="Cui Y."/>
            <person name="Zhang H."/>
            <person name="O'Toole P.W."/>
        </authorList>
    </citation>
    <scope>NUCLEOTIDE SEQUENCE [LARGE SCALE GENOMIC DNA]</scope>
    <source>
        <strain evidence="9 10">DSM 18793</strain>
    </source>
</reference>
<feature type="transmembrane region" description="Helical" evidence="7">
    <location>
        <begin position="211"/>
        <end position="229"/>
    </location>
</feature>
<evidence type="ECO:0000313" key="9">
    <source>
        <dbReference type="EMBL" id="KRL95080.1"/>
    </source>
</evidence>
<dbReference type="InterPro" id="IPR000620">
    <property type="entry name" value="EamA_dom"/>
</dbReference>
<comment type="caution">
    <text evidence="9">The sequence shown here is derived from an EMBL/GenBank/DDBJ whole genome shotgun (WGS) entry which is preliminary data.</text>
</comment>
<feature type="transmembrane region" description="Helical" evidence="7">
    <location>
        <begin position="148"/>
        <end position="168"/>
    </location>
</feature>
<feature type="domain" description="EamA" evidence="8">
    <location>
        <begin position="150"/>
        <end position="284"/>
    </location>
</feature>
<keyword evidence="5 7" id="KW-1133">Transmembrane helix</keyword>
<dbReference type="SUPFAM" id="SSF103481">
    <property type="entry name" value="Multidrug resistance efflux transporter EmrE"/>
    <property type="match status" value="2"/>
</dbReference>
<evidence type="ECO:0000256" key="2">
    <source>
        <dbReference type="ARBA" id="ARBA00007362"/>
    </source>
</evidence>
<feature type="transmembrane region" description="Helical" evidence="7">
    <location>
        <begin position="271"/>
        <end position="291"/>
    </location>
</feature>
<evidence type="ECO:0000259" key="8">
    <source>
        <dbReference type="Pfam" id="PF00892"/>
    </source>
</evidence>
<dbReference type="PATRIC" id="fig|1423742.4.peg.1171"/>
<feature type="domain" description="EamA" evidence="8">
    <location>
        <begin position="10"/>
        <end position="139"/>
    </location>
</feature>
<dbReference type="InterPro" id="IPR051258">
    <property type="entry name" value="Diverse_Substrate_Transporter"/>
</dbReference>
<comment type="similarity">
    <text evidence="2">Belongs to the EamA transporter family.</text>
</comment>
<feature type="transmembrane region" description="Helical" evidence="7">
    <location>
        <begin position="180"/>
        <end position="199"/>
    </location>
</feature>
<feature type="transmembrane region" description="Helical" evidence="7">
    <location>
        <begin position="125"/>
        <end position="142"/>
    </location>
</feature>
<evidence type="ECO:0000256" key="1">
    <source>
        <dbReference type="ARBA" id="ARBA00004651"/>
    </source>
</evidence>
<evidence type="ECO:0000256" key="5">
    <source>
        <dbReference type="ARBA" id="ARBA00022989"/>
    </source>
</evidence>
<feature type="transmembrane region" description="Helical" evidence="7">
    <location>
        <begin position="241"/>
        <end position="265"/>
    </location>
</feature>
<gene>
    <name evidence="9" type="ORF">FC21_GL001128</name>
</gene>
<dbReference type="AlphaFoldDB" id="A0A0R1UUL1"/>
<feature type="transmembrane region" description="Helical" evidence="7">
    <location>
        <begin position="37"/>
        <end position="56"/>
    </location>
</feature>
<feature type="transmembrane region" description="Helical" evidence="7">
    <location>
        <begin position="12"/>
        <end position="31"/>
    </location>
</feature>
<keyword evidence="3" id="KW-1003">Cell membrane</keyword>
<comment type="subcellular location">
    <subcellularLocation>
        <location evidence="1">Cell membrane</location>
        <topology evidence="1">Multi-pass membrane protein</topology>
    </subcellularLocation>
</comment>
<dbReference type="STRING" id="417373.GCA_001570685_00119"/>
<dbReference type="GO" id="GO:0005886">
    <property type="term" value="C:plasma membrane"/>
    <property type="evidence" value="ECO:0007669"/>
    <property type="project" value="UniProtKB-SubCell"/>
</dbReference>
<evidence type="ECO:0000256" key="7">
    <source>
        <dbReference type="SAM" id="Phobius"/>
    </source>
</evidence>
<feature type="transmembrane region" description="Helical" evidence="7">
    <location>
        <begin position="97"/>
        <end position="116"/>
    </location>
</feature>
<dbReference type="PANTHER" id="PTHR42920">
    <property type="entry name" value="OS03G0707200 PROTEIN-RELATED"/>
    <property type="match status" value="1"/>
</dbReference>